<protein>
    <submittedName>
        <fullName evidence="3">Uncharacterized protein</fullName>
    </submittedName>
</protein>
<feature type="compositionally biased region" description="Polar residues" evidence="1">
    <location>
        <begin position="1"/>
        <end position="16"/>
    </location>
</feature>
<dbReference type="HOGENOM" id="CLU_809071_0_0_1"/>
<accession>A0A067PHQ2</accession>
<reference evidence="4" key="1">
    <citation type="journal article" date="2014" name="Proc. Natl. Acad. Sci. U.S.A.">
        <title>Extensive sampling of basidiomycete genomes demonstrates inadequacy of the white-rot/brown-rot paradigm for wood decay fungi.</title>
        <authorList>
            <person name="Riley R."/>
            <person name="Salamov A.A."/>
            <person name="Brown D.W."/>
            <person name="Nagy L.G."/>
            <person name="Floudas D."/>
            <person name="Held B.W."/>
            <person name="Levasseur A."/>
            <person name="Lombard V."/>
            <person name="Morin E."/>
            <person name="Otillar R."/>
            <person name="Lindquist E.A."/>
            <person name="Sun H."/>
            <person name="LaButti K.M."/>
            <person name="Schmutz J."/>
            <person name="Jabbour D."/>
            <person name="Luo H."/>
            <person name="Baker S.E."/>
            <person name="Pisabarro A.G."/>
            <person name="Walton J.D."/>
            <person name="Blanchette R.A."/>
            <person name="Henrissat B."/>
            <person name="Martin F."/>
            <person name="Cullen D."/>
            <person name="Hibbett D.S."/>
            <person name="Grigoriev I.V."/>
        </authorList>
    </citation>
    <scope>NUCLEOTIDE SEQUENCE [LARGE SCALE GENOMIC DNA]</scope>
    <source>
        <strain evidence="4">MUCL 33604</strain>
    </source>
</reference>
<evidence type="ECO:0000313" key="4">
    <source>
        <dbReference type="Proteomes" id="UP000027265"/>
    </source>
</evidence>
<evidence type="ECO:0000256" key="2">
    <source>
        <dbReference type="SAM" id="Phobius"/>
    </source>
</evidence>
<feature type="transmembrane region" description="Helical" evidence="2">
    <location>
        <begin position="87"/>
        <end position="111"/>
    </location>
</feature>
<dbReference type="AlphaFoldDB" id="A0A067PHQ2"/>
<feature type="region of interest" description="Disordered" evidence="1">
    <location>
        <begin position="1"/>
        <end position="27"/>
    </location>
</feature>
<feature type="transmembrane region" description="Helical" evidence="2">
    <location>
        <begin position="156"/>
        <end position="181"/>
    </location>
</feature>
<feature type="transmembrane region" description="Helical" evidence="2">
    <location>
        <begin position="118"/>
        <end position="140"/>
    </location>
</feature>
<dbReference type="Proteomes" id="UP000027265">
    <property type="component" value="Unassembled WGS sequence"/>
</dbReference>
<organism evidence="3 4">
    <name type="scientific">Jaapia argillacea MUCL 33604</name>
    <dbReference type="NCBI Taxonomy" id="933084"/>
    <lineage>
        <taxon>Eukaryota</taxon>
        <taxon>Fungi</taxon>
        <taxon>Dikarya</taxon>
        <taxon>Basidiomycota</taxon>
        <taxon>Agaricomycotina</taxon>
        <taxon>Agaricomycetes</taxon>
        <taxon>Agaricomycetidae</taxon>
        <taxon>Jaapiales</taxon>
        <taxon>Jaapiaceae</taxon>
        <taxon>Jaapia</taxon>
    </lineage>
</organism>
<keyword evidence="2" id="KW-0812">Transmembrane</keyword>
<keyword evidence="4" id="KW-1185">Reference proteome</keyword>
<dbReference type="EMBL" id="KL197734">
    <property type="protein sequence ID" value="KDQ53375.1"/>
    <property type="molecule type" value="Genomic_DNA"/>
</dbReference>
<evidence type="ECO:0000313" key="3">
    <source>
        <dbReference type="EMBL" id="KDQ53375.1"/>
    </source>
</evidence>
<gene>
    <name evidence="3" type="ORF">JAAARDRAFT_61397</name>
</gene>
<name>A0A067PHQ2_9AGAM</name>
<evidence type="ECO:0000256" key="1">
    <source>
        <dbReference type="SAM" id="MobiDB-lite"/>
    </source>
</evidence>
<dbReference type="InParanoid" id="A0A067PHQ2"/>
<feature type="transmembrane region" description="Helical" evidence="2">
    <location>
        <begin position="36"/>
        <end position="57"/>
    </location>
</feature>
<dbReference type="OrthoDB" id="2991366at2759"/>
<keyword evidence="2" id="KW-0472">Membrane</keyword>
<dbReference type="STRING" id="933084.A0A067PHQ2"/>
<sequence>MSTSDQARSSTVRESTSSAPDPSPPSAQEGVSAWDVFKGVALIPMLIWPWVFFAIAFDRPDGLALNSTAENIVQRNPVDTTWVVTNIANVSAFLVTFLFQSAVKTFLVVLVTSEPTKIFRVAFVSAAKAPSQSGALWLWANRRYLWLVRSGKWGKWILLAILLLVYIALFFLILGGFTSLLTPRPIQRSSTLSGTELDFTSDDPNCLLWFDQNTPSDDADCKWTDYNGFSFSQCLNLNQMVDILESGQTNIRSSIPNNNHTATFDQLGGLQFSTPIRGVLPNGPEGVPGFDTLSRSPLTDGAVNSAISFDYTINLQGVASNVTCAYTPDSPIIIWDLPGREWA</sequence>
<keyword evidence="2" id="KW-1133">Transmembrane helix</keyword>
<proteinExistence type="predicted"/>